<dbReference type="RefSeq" id="WP_136063889.1">
    <property type="nucleotide sequence ID" value="NZ_CAAHFH010000002.1"/>
</dbReference>
<dbReference type="EMBL" id="CAAHFH010000002">
    <property type="protein sequence ID" value="VGO22506.1"/>
    <property type="molecule type" value="Genomic_DNA"/>
</dbReference>
<accession>A0A6C2UUE0</accession>
<dbReference type="GO" id="GO:0016020">
    <property type="term" value="C:membrane"/>
    <property type="evidence" value="ECO:0007669"/>
    <property type="project" value="UniProtKB-SubCell"/>
</dbReference>
<dbReference type="PANTHER" id="PTHR31566">
    <property type="entry name" value="CYTOCHROME C BIOGENESIS PROTEIN CCS1, CHLOROPLASTIC"/>
    <property type="match status" value="1"/>
</dbReference>
<evidence type="ECO:0000256" key="4">
    <source>
        <dbReference type="ARBA" id="ARBA00022989"/>
    </source>
</evidence>
<keyword evidence="3" id="KW-0201">Cytochrome c-type biogenesis</keyword>
<keyword evidence="9" id="KW-1185">Reference proteome</keyword>
<feature type="transmembrane region" description="Helical" evidence="6">
    <location>
        <begin position="103"/>
        <end position="123"/>
    </location>
</feature>
<keyword evidence="4 6" id="KW-1133">Transmembrane helix</keyword>
<gene>
    <name evidence="8" type="ORF">SCARR_04589</name>
</gene>
<evidence type="ECO:0000256" key="5">
    <source>
        <dbReference type="ARBA" id="ARBA00023136"/>
    </source>
</evidence>
<sequence length="472" mass="53678">MKKIVDIFLSLKLTVVLLALSMVLVFAGTLAQVDKGIWTVVDQYFRCIIAWIDLPVFFPRMWDIPNIRIPFPGGYLIGWLLVINLITVHWASFKVQVNGGRRIAGLLMLLLGVVVTLGVMFGWGAASVAATESDAFWRVFLRLGRGSLAAVVFYIACVLLYRKRAGMVLLHGGILFLMVGEFMTAMFAVEARMTIKEGETVNYIDHSQQLEIAFTEVSNPDHDTVTVLPQRSLKEGAVIASEQLPFDVKINRYYVNSNRPQPLDSVPDRARSLYPKYEGYGSRLYVAEQSEVSGATGAMNAPSVDVELFDRTSGASLGRYILSLWFYPNFVQRTWDMPTRIKLAGKEYEVYLRFRREYLTSPSGSPFSIKLLDFVHEKYEGTQMPKDFASQILLVNEGDDIDRELRIWMNNPLRYARRTFYQSGYLPDDSGTVLQVVRNDSWMIPYLACMIVFVGMTAQFLQSLRRYQRSDD</sequence>
<feature type="transmembrane region" description="Helical" evidence="6">
    <location>
        <begin position="143"/>
        <end position="161"/>
    </location>
</feature>
<dbReference type="InterPro" id="IPR007816">
    <property type="entry name" value="ResB-like_domain"/>
</dbReference>
<evidence type="ECO:0000313" key="9">
    <source>
        <dbReference type="Proteomes" id="UP000346198"/>
    </source>
</evidence>
<protein>
    <recommendedName>
        <fullName evidence="7">ResB-like domain-containing protein</fullName>
    </recommendedName>
</protein>
<dbReference type="AlphaFoldDB" id="A0A6C2UUE0"/>
<keyword evidence="2 6" id="KW-0812">Transmembrane</keyword>
<feature type="transmembrane region" description="Helical" evidence="6">
    <location>
        <begin position="168"/>
        <end position="189"/>
    </location>
</feature>
<dbReference type="Proteomes" id="UP000346198">
    <property type="component" value="Unassembled WGS sequence"/>
</dbReference>
<evidence type="ECO:0000256" key="6">
    <source>
        <dbReference type="SAM" id="Phobius"/>
    </source>
</evidence>
<evidence type="ECO:0000256" key="2">
    <source>
        <dbReference type="ARBA" id="ARBA00022692"/>
    </source>
</evidence>
<dbReference type="GO" id="GO:0017004">
    <property type="term" value="P:cytochrome complex assembly"/>
    <property type="evidence" value="ECO:0007669"/>
    <property type="project" value="UniProtKB-KW"/>
</dbReference>
<evidence type="ECO:0000313" key="8">
    <source>
        <dbReference type="EMBL" id="VGO22506.1"/>
    </source>
</evidence>
<proteinExistence type="predicted"/>
<keyword evidence="5 6" id="KW-0472">Membrane</keyword>
<comment type="subcellular location">
    <subcellularLocation>
        <location evidence="1">Membrane</location>
        <topology evidence="1">Multi-pass membrane protein</topology>
    </subcellularLocation>
</comment>
<reference evidence="8 9" key="1">
    <citation type="submission" date="2019-04" db="EMBL/GenBank/DDBJ databases">
        <authorList>
            <person name="Van Vliet M D."/>
        </authorList>
    </citation>
    <scope>NUCLEOTIDE SEQUENCE [LARGE SCALE GENOMIC DNA]</scope>
    <source>
        <strain evidence="8 9">F21</strain>
    </source>
</reference>
<dbReference type="PANTHER" id="PTHR31566:SF0">
    <property type="entry name" value="CYTOCHROME C BIOGENESIS PROTEIN CCS1, CHLOROPLASTIC"/>
    <property type="match status" value="1"/>
</dbReference>
<feature type="domain" description="ResB-like" evidence="7">
    <location>
        <begin position="352"/>
        <end position="425"/>
    </location>
</feature>
<feature type="transmembrane region" description="Helical" evidence="6">
    <location>
        <begin position="442"/>
        <end position="461"/>
    </location>
</feature>
<evidence type="ECO:0000256" key="3">
    <source>
        <dbReference type="ARBA" id="ARBA00022748"/>
    </source>
</evidence>
<evidence type="ECO:0000259" key="7">
    <source>
        <dbReference type="Pfam" id="PF05140"/>
    </source>
</evidence>
<feature type="transmembrane region" description="Helical" evidence="6">
    <location>
        <begin position="69"/>
        <end position="91"/>
    </location>
</feature>
<dbReference type="InterPro" id="IPR023494">
    <property type="entry name" value="Cyt_c_bgen_Ccs1/CcsB/ResB"/>
</dbReference>
<dbReference type="Pfam" id="PF05140">
    <property type="entry name" value="ResB"/>
    <property type="match status" value="1"/>
</dbReference>
<name>A0A6C2UUE0_9BACT</name>
<evidence type="ECO:0000256" key="1">
    <source>
        <dbReference type="ARBA" id="ARBA00004141"/>
    </source>
</evidence>
<organism evidence="8 9">
    <name type="scientific">Pontiella sulfatireligans</name>
    <dbReference type="NCBI Taxonomy" id="2750658"/>
    <lineage>
        <taxon>Bacteria</taxon>
        <taxon>Pseudomonadati</taxon>
        <taxon>Kiritimatiellota</taxon>
        <taxon>Kiritimatiellia</taxon>
        <taxon>Kiritimatiellales</taxon>
        <taxon>Pontiellaceae</taxon>
        <taxon>Pontiella</taxon>
    </lineage>
</organism>